<keyword evidence="1" id="KW-0472">Membrane</keyword>
<feature type="transmembrane region" description="Helical" evidence="1">
    <location>
        <begin position="123"/>
        <end position="140"/>
    </location>
</feature>
<organism evidence="2 3">
    <name type="scientific">Nocardioides jishulii</name>
    <dbReference type="NCBI Taxonomy" id="2575440"/>
    <lineage>
        <taxon>Bacteria</taxon>
        <taxon>Bacillati</taxon>
        <taxon>Actinomycetota</taxon>
        <taxon>Actinomycetes</taxon>
        <taxon>Propionibacteriales</taxon>
        <taxon>Nocardioidaceae</taxon>
        <taxon>Nocardioides</taxon>
    </lineage>
</organism>
<sequence length="232" mass="23977">MAAVDPEDIEAGGIETATSSASPSTLRAGRRLVLVALHLLVAVVLGVFSDVGTGWGQQWVYVAMAATPWVVLVFSAGRTSGLSWSPLGGALTLVAGLAGYYLWLHWGQGVSAETLLGNGFNGAVWLGLGAAVGALAGLVGGCTRLPQPWSDFAWAGVVATPIVEALLLASYGTDPPVLSAVLIWSPVAIALVAWALRSGARARALAVMVPIACLVLWQVEVTIIQEVLGRRN</sequence>
<feature type="transmembrane region" description="Helical" evidence="1">
    <location>
        <begin position="203"/>
        <end position="224"/>
    </location>
</feature>
<evidence type="ECO:0000313" key="2">
    <source>
        <dbReference type="EMBL" id="TKI63769.1"/>
    </source>
</evidence>
<name>A0A4U2YQU0_9ACTN</name>
<dbReference type="RefSeq" id="WP_137064234.1">
    <property type="nucleotide sequence ID" value="NZ_CP040748.1"/>
</dbReference>
<evidence type="ECO:0000313" key="3">
    <source>
        <dbReference type="Proteomes" id="UP000307808"/>
    </source>
</evidence>
<dbReference type="AlphaFoldDB" id="A0A4U2YQU0"/>
<evidence type="ECO:0000256" key="1">
    <source>
        <dbReference type="SAM" id="Phobius"/>
    </source>
</evidence>
<proteinExistence type="predicted"/>
<feature type="transmembrane region" description="Helical" evidence="1">
    <location>
        <begin position="84"/>
        <end position="103"/>
    </location>
</feature>
<accession>A0A4U2YQU0</accession>
<keyword evidence="1" id="KW-1133">Transmembrane helix</keyword>
<dbReference type="EMBL" id="SZPY01000001">
    <property type="protein sequence ID" value="TKI63769.1"/>
    <property type="molecule type" value="Genomic_DNA"/>
</dbReference>
<protein>
    <submittedName>
        <fullName evidence="2">Uncharacterized protein</fullName>
    </submittedName>
</protein>
<reference evidence="2 3" key="1">
    <citation type="submission" date="2019-04" db="EMBL/GenBank/DDBJ databases">
        <authorList>
            <person name="Dong K."/>
        </authorList>
    </citation>
    <scope>NUCLEOTIDE SEQUENCE [LARGE SCALE GENOMIC DNA]</scope>
    <source>
        <strain evidence="3">dk3543</strain>
    </source>
</reference>
<comment type="caution">
    <text evidence="2">The sequence shown here is derived from an EMBL/GenBank/DDBJ whole genome shotgun (WGS) entry which is preliminary data.</text>
</comment>
<gene>
    <name evidence="2" type="ORF">FC770_00835</name>
</gene>
<feature type="transmembrane region" description="Helical" evidence="1">
    <location>
        <begin position="32"/>
        <end position="52"/>
    </location>
</feature>
<keyword evidence="3" id="KW-1185">Reference proteome</keyword>
<feature type="transmembrane region" description="Helical" evidence="1">
    <location>
        <begin position="152"/>
        <end position="171"/>
    </location>
</feature>
<keyword evidence="1" id="KW-0812">Transmembrane</keyword>
<dbReference type="Proteomes" id="UP000307808">
    <property type="component" value="Unassembled WGS sequence"/>
</dbReference>
<feature type="transmembrane region" description="Helical" evidence="1">
    <location>
        <begin position="58"/>
        <end position="77"/>
    </location>
</feature>
<feature type="transmembrane region" description="Helical" evidence="1">
    <location>
        <begin position="177"/>
        <end position="196"/>
    </location>
</feature>